<name>A0ACB9SKP6_9MYRT</name>
<accession>A0ACB9SKP6</accession>
<keyword evidence="2" id="KW-1185">Reference proteome</keyword>
<evidence type="ECO:0000313" key="1">
    <source>
        <dbReference type="EMBL" id="KAI4390078.1"/>
    </source>
</evidence>
<sequence>MRCERAAVLLAALLAASLVSTRVVVSAQGSTNRSSPWLTLTGNAPLVVARGGVSGVFPDSSSLAYGAVTAISVPDVVFWCDVQLTKDGVGICAPHVNLDNSTDIADVYKNRSNSYVVNGAALQGWFSIDFTMRELGNVKLIRGVLSRPNRYDEDSLAITTVQDLIVNYTPPGLWLNAQHDAFFTQHNLSMRSFVLSVMQTTLVDYISSPEVNFLKSIASRVTSKTKLIFRFMGQGDLEPSTNHTYGSFLKNFTSVKAFASGILVPKSYIWPVDSGNYLLPYTTLVSDAHKAGLLVFAGDFANDVPFSYNYSYDPVAETLSYVDNGAFSVDGVLTDFPITPSEAIGCFAHVGKNSTAKANFLVISYNGASGDYPGCTDVAYTNAISDGADIIDCNVQMSMDGTPFCLSTINLIDTSLAAQSSFSNHTTTIPEIQSESGIFSFSLLWSDIQTLTPSISNPYSYYQLFRNPRNKNAGKFLSLSDFLSLAWNSSVSGVLINIENAAYLAQNQGLDITDAVLNALNKSSYSNQTLKKVLIKSTNSSVLTKIKGTSNYELVYEVDENIRDAMNSTIQDIKSFAHSVVVTKESIYPQSSSFLIGMTNIVTRLQEFNLSVYAQVLENEFVSQAYDYFSDATVQLNSFVMGAGVDGIITDFPKTAAAYKRNICLGLGKNTPNYMSPVPPGGLVSLIIATPMLPPAEAPEPILTDADVSEPPLPPVSARPPTPSPPSASSPPPVNSKNGQTRAAAQLLVSSVVGFLAILLLL</sequence>
<gene>
    <name evidence="1" type="ORF">MLD38_002228</name>
</gene>
<dbReference type="EMBL" id="CM042880">
    <property type="protein sequence ID" value="KAI4390078.1"/>
    <property type="molecule type" value="Genomic_DNA"/>
</dbReference>
<comment type="caution">
    <text evidence="1">The sequence shown here is derived from an EMBL/GenBank/DDBJ whole genome shotgun (WGS) entry which is preliminary data.</text>
</comment>
<proteinExistence type="predicted"/>
<dbReference type="Proteomes" id="UP001057402">
    <property type="component" value="Chromosome 1"/>
</dbReference>
<evidence type="ECO:0000313" key="2">
    <source>
        <dbReference type="Proteomes" id="UP001057402"/>
    </source>
</evidence>
<reference evidence="2" key="1">
    <citation type="journal article" date="2023" name="Front. Plant Sci.">
        <title>Chromosomal-level genome assembly of Melastoma candidum provides insights into trichome evolution.</title>
        <authorList>
            <person name="Zhong Y."/>
            <person name="Wu W."/>
            <person name="Sun C."/>
            <person name="Zou P."/>
            <person name="Liu Y."/>
            <person name="Dai S."/>
            <person name="Zhou R."/>
        </authorList>
    </citation>
    <scope>NUCLEOTIDE SEQUENCE [LARGE SCALE GENOMIC DNA]</scope>
</reference>
<organism evidence="1 2">
    <name type="scientific">Melastoma candidum</name>
    <dbReference type="NCBI Taxonomy" id="119954"/>
    <lineage>
        <taxon>Eukaryota</taxon>
        <taxon>Viridiplantae</taxon>
        <taxon>Streptophyta</taxon>
        <taxon>Embryophyta</taxon>
        <taxon>Tracheophyta</taxon>
        <taxon>Spermatophyta</taxon>
        <taxon>Magnoliopsida</taxon>
        <taxon>eudicotyledons</taxon>
        <taxon>Gunneridae</taxon>
        <taxon>Pentapetalae</taxon>
        <taxon>rosids</taxon>
        <taxon>malvids</taxon>
        <taxon>Myrtales</taxon>
        <taxon>Melastomataceae</taxon>
        <taxon>Melastomatoideae</taxon>
        <taxon>Melastomateae</taxon>
        <taxon>Melastoma</taxon>
    </lineage>
</organism>
<protein>
    <submittedName>
        <fullName evidence="1">Uncharacterized protein</fullName>
    </submittedName>
</protein>